<dbReference type="Proteomes" id="UP001056708">
    <property type="component" value="Chromosome"/>
</dbReference>
<feature type="domain" description="Protein kinase" evidence="12">
    <location>
        <begin position="6"/>
        <end position="275"/>
    </location>
</feature>
<comment type="catalytic activity">
    <reaction evidence="7">
        <text>L-threonyl-[protein] + ATP = O-phospho-L-threonyl-[protein] + ADP + H(+)</text>
        <dbReference type="Rhea" id="RHEA:46608"/>
        <dbReference type="Rhea" id="RHEA-COMP:11060"/>
        <dbReference type="Rhea" id="RHEA-COMP:11605"/>
        <dbReference type="ChEBI" id="CHEBI:15378"/>
        <dbReference type="ChEBI" id="CHEBI:30013"/>
        <dbReference type="ChEBI" id="CHEBI:30616"/>
        <dbReference type="ChEBI" id="CHEBI:61977"/>
        <dbReference type="ChEBI" id="CHEBI:456216"/>
        <dbReference type="EC" id="2.7.11.1"/>
    </reaction>
</comment>
<keyword evidence="4 9" id="KW-0547">Nucleotide-binding</keyword>
<evidence type="ECO:0000256" key="7">
    <source>
        <dbReference type="ARBA" id="ARBA00047899"/>
    </source>
</evidence>
<dbReference type="InterPro" id="IPR011009">
    <property type="entry name" value="Kinase-like_dom_sf"/>
</dbReference>
<dbReference type="PANTHER" id="PTHR24363">
    <property type="entry name" value="SERINE/THREONINE PROTEIN KINASE"/>
    <property type="match status" value="1"/>
</dbReference>
<keyword evidence="6 9" id="KW-0067">ATP-binding</keyword>
<dbReference type="InterPro" id="IPR000719">
    <property type="entry name" value="Prot_kinase_dom"/>
</dbReference>
<evidence type="ECO:0000256" key="1">
    <source>
        <dbReference type="ARBA" id="ARBA00012513"/>
    </source>
</evidence>
<dbReference type="Gene3D" id="1.10.510.10">
    <property type="entry name" value="Transferase(Phosphotransferase) domain 1"/>
    <property type="match status" value="1"/>
</dbReference>
<evidence type="ECO:0000256" key="2">
    <source>
        <dbReference type="ARBA" id="ARBA00022527"/>
    </source>
</evidence>
<dbReference type="SMART" id="SM00220">
    <property type="entry name" value="S_TKc"/>
    <property type="match status" value="1"/>
</dbReference>
<evidence type="ECO:0000256" key="6">
    <source>
        <dbReference type="ARBA" id="ARBA00022840"/>
    </source>
</evidence>
<evidence type="ECO:0000313" key="13">
    <source>
        <dbReference type="EMBL" id="USR92612.1"/>
    </source>
</evidence>
<dbReference type="SUPFAM" id="SSF56112">
    <property type="entry name" value="Protein kinase-like (PK-like)"/>
    <property type="match status" value="1"/>
</dbReference>
<gene>
    <name evidence="13" type="ORF">NEA10_07805</name>
</gene>
<evidence type="ECO:0000259" key="12">
    <source>
        <dbReference type="PROSITE" id="PS50011"/>
    </source>
</evidence>
<keyword evidence="11" id="KW-1133">Transmembrane helix</keyword>
<keyword evidence="2 13" id="KW-0723">Serine/threonine-protein kinase</keyword>
<name>A0ABY5ATR8_9CYAN</name>
<protein>
    <recommendedName>
        <fullName evidence="1">non-specific serine/threonine protein kinase</fullName>
        <ecNumber evidence="1">2.7.11.1</ecNumber>
    </recommendedName>
</protein>
<keyword evidence="3" id="KW-0808">Transferase</keyword>
<keyword evidence="11" id="KW-0472">Membrane</keyword>
<comment type="catalytic activity">
    <reaction evidence="8">
        <text>L-seryl-[protein] + ATP = O-phospho-L-seryl-[protein] + ADP + H(+)</text>
        <dbReference type="Rhea" id="RHEA:17989"/>
        <dbReference type="Rhea" id="RHEA-COMP:9863"/>
        <dbReference type="Rhea" id="RHEA-COMP:11604"/>
        <dbReference type="ChEBI" id="CHEBI:15378"/>
        <dbReference type="ChEBI" id="CHEBI:29999"/>
        <dbReference type="ChEBI" id="CHEBI:30616"/>
        <dbReference type="ChEBI" id="CHEBI:83421"/>
        <dbReference type="ChEBI" id="CHEBI:456216"/>
        <dbReference type="EC" id="2.7.11.1"/>
    </reaction>
</comment>
<dbReference type="GO" id="GO:0004674">
    <property type="term" value="F:protein serine/threonine kinase activity"/>
    <property type="evidence" value="ECO:0007669"/>
    <property type="project" value="UniProtKB-KW"/>
</dbReference>
<feature type="transmembrane region" description="Helical" evidence="11">
    <location>
        <begin position="474"/>
        <end position="492"/>
    </location>
</feature>
<feature type="region of interest" description="Disordered" evidence="10">
    <location>
        <begin position="297"/>
        <end position="342"/>
    </location>
</feature>
<feature type="compositionally biased region" description="Pro residues" evidence="10">
    <location>
        <begin position="297"/>
        <end position="310"/>
    </location>
</feature>
<keyword evidence="11" id="KW-0812">Transmembrane</keyword>
<sequence length="498" mass="55081">MSIDDYRVLRELGGGGFGKAYLVEARKVNGKPKRVLKHLQVSEVRSQKEWEIFVRLFKKEAKILGLLGQHPQIPSLYEYIYEYGNFFLVQEYVKGCLLSREIQTGNKLSEAKVLYLIEEILVILKFVHDQGAIHLDLKPDNIIRRTSDGKLVLIDFGGAKQTSALQITPGGGTKSTDCVGTKGYMPAEQAMGRPKPASDIYAVGKIGIQALTGIHPYRIPEDPRTGKILWEDLVDGVSKDLTDLLNKMTQYHFSERYHDASDALKAVRDLKNKNLNFNFQPFDPNFMLQVPITPIQPKPINPIPDPPSPSPGGYSGNVPKENPGINVQPDVPPKQQNGRNSAKEDEGFRVMMFFLITGFYGASGFVHTAMNAPLLVSGSFIASITTSIIYSSFSISKYVEKGSVIIDLANIVLILLGCFSTIIYIFWMCSVLGMIMNGISGLIWIVIPFLCLFSIGGVHEILTSPNETCDVDGLVILIILSILAGVIFGYIFKPIFGV</sequence>
<feature type="transmembrane region" description="Helical" evidence="11">
    <location>
        <begin position="439"/>
        <end position="462"/>
    </location>
</feature>
<dbReference type="EMBL" id="CP098611">
    <property type="protein sequence ID" value="USR92612.1"/>
    <property type="molecule type" value="Genomic_DNA"/>
</dbReference>
<dbReference type="Pfam" id="PF00069">
    <property type="entry name" value="Pkinase"/>
    <property type="match status" value="1"/>
</dbReference>
<evidence type="ECO:0000256" key="4">
    <source>
        <dbReference type="ARBA" id="ARBA00022741"/>
    </source>
</evidence>
<dbReference type="PANTHER" id="PTHR24363:SF0">
    <property type="entry name" value="SERINE_THREONINE KINASE LIKE DOMAIN CONTAINING 1"/>
    <property type="match status" value="1"/>
</dbReference>
<feature type="binding site" evidence="9">
    <location>
        <position position="37"/>
    </location>
    <ligand>
        <name>ATP</name>
        <dbReference type="ChEBI" id="CHEBI:30616"/>
    </ligand>
</feature>
<keyword evidence="14" id="KW-1185">Reference proteome</keyword>
<feature type="transmembrane region" description="Helical" evidence="11">
    <location>
        <begin position="405"/>
        <end position="427"/>
    </location>
</feature>
<evidence type="ECO:0000256" key="10">
    <source>
        <dbReference type="SAM" id="MobiDB-lite"/>
    </source>
</evidence>
<dbReference type="PROSITE" id="PS00107">
    <property type="entry name" value="PROTEIN_KINASE_ATP"/>
    <property type="match status" value="1"/>
</dbReference>
<feature type="transmembrane region" description="Helical" evidence="11">
    <location>
        <begin position="348"/>
        <end position="366"/>
    </location>
</feature>
<dbReference type="PROSITE" id="PS50011">
    <property type="entry name" value="PROTEIN_KINASE_DOM"/>
    <property type="match status" value="1"/>
</dbReference>
<evidence type="ECO:0000256" key="3">
    <source>
        <dbReference type="ARBA" id="ARBA00022679"/>
    </source>
</evidence>
<dbReference type="RefSeq" id="WP_252664763.1">
    <property type="nucleotide sequence ID" value="NZ_CP098611.1"/>
</dbReference>
<reference evidence="13" key="1">
    <citation type="submission" date="2022-06" db="EMBL/GenBank/DDBJ databases">
        <title>Genome sequence of Phormidium yuhuli AB48 isolated from an industrial photobioreactor environment.</title>
        <authorList>
            <person name="Qiu Y."/>
            <person name="Noonan A.J.C."/>
            <person name="Dofher K."/>
            <person name="Koch M."/>
            <person name="Kieft B."/>
            <person name="Lin X."/>
            <person name="Ziels R.M."/>
            <person name="Hallam S.J."/>
        </authorList>
    </citation>
    <scope>NUCLEOTIDE SEQUENCE</scope>
    <source>
        <strain evidence="13">AB48</strain>
    </source>
</reference>
<organism evidence="13 14">
    <name type="scientific">Phormidium yuhuli AB48</name>
    <dbReference type="NCBI Taxonomy" id="2940671"/>
    <lineage>
        <taxon>Bacteria</taxon>
        <taxon>Bacillati</taxon>
        <taxon>Cyanobacteriota</taxon>
        <taxon>Cyanophyceae</taxon>
        <taxon>Oscillatoriophycideae</taxon>
        <taxon>Oscillatoriales</taxon>
        <taxon>Oscillatoriaceae</taxon>
        <taxon>Phormidium</taxon>
        <taxon>Phormidium yuhuli</taxon>
    </lineage>
</organism>
<feature type="transmembrane region" description="Helical" evidence="11">
    <location>
        <begin position="372"/>
        <end position="393"/>
    </location>
</feature>
<evidence type="ECO:0000256" key="11">
    <source>
        <dbReference type="SAM" id="Phobius"/>
    </source>
</evidence>
<evidence type="ECO:0000313" key="14">
    <source>
        <dbReference type="Proteomes" id="UP001056708"/>
    </source>
</evidence>
<dbReference type="InterPro" id="IPR017441">
    <property type="entry name" value="Protein_kinase_ATP_BS"/>
</dbReference>
<evidence type="ECO:0000256" key="8">
    <source>
        <dbReference type="ARBA" id="ARBA00048679"/>
    </source>
</evidence>
<accession>A0ABY5ATR8</accession>
<proteinExistence type="predicted"/>
<evidence type="ECO:0000256" key="9">
    <source>
        <dbReference type="PROSITE-ProRule" id="PRU10141"/>
    </source>
</evidence>
<evidence type="ECO:0000256" key="5">
    <source>
        <dbReference type="ARBA" id="ARBA00022777"/>
    </source>
</evidence>
<dbReference type="EC" id="2.7.11.1" evidence="1"/>
<keyword evidence="5 13" id="KW-0418">Kinase</keyword>
<dbReference type="CDD" id="cd14014">
    <property type="entry name" value="STKc_PknB_like"/>
    <property type="match status" value="1"/>
</dbReference>